<dbReference type="AlphaFoldDB" id="A0A166EGP2"/>
<evidence type="ECO:0000313" key="4">
    <source>
        <dbReference type="Proteomes" id="UP000076798"/>
    </source>
</evidence>
<feature type="compositionally biased region" description="Low complexity" evidence="1">
    <location>
        <begin position="360"/>
        <end position="373"/>
    </location>
</feature>
<evidence type="ECO:0008006" key="5">
    <source>
        <dbReference type="Google" id="ProtNLM"/>
    </source>
</evidence>
<name>A0A166EGP2_9AGAM</name>
<feature type="transmembrane region" description="Helical" evidence="2">
    <location>
        <begin position="56"/>
        <end position="73"/>
    </location>
</feature>
<feature type="region of interest" description="Disordered" evidence="1">
    <location>
        <begin position="354"/>
        <end position="382"/>
    </location>
</feature>
<dbReference type="EMBL" id="KV428044">
    <property type="protein sequence ID" value="KZT39569.1"/>
    <property type="molecule type" value="Genomic_DNA"/>
</dbReference>
<feature type="transmembrane region" description="Helical" evidence="2">
    <location>
        <begin position="304"/>
        <end position="323"/>
    </location>
</feature>
<dbReference type="Pfam" id="PF15411">
    <property type="entry name" value="PH_10"/>
    <property type="match status" value="1"/>
</dbReference>
<keyword evidence="2" id="KW-1133">Transmembrane helix</keyword>
<proteinExistence type="predicted"/>
<feature type="transmembrane region" description="Helical" evidence="2">
    <location>
        <begin position="160"/>
        <end position="179"/>
    </location>
</feature>
<feature type="transmembrane region" description="Helical" evidence="2">
    <location>
        <begin position="108"/>
        <end position="124"/>
    </location>
</feature>
<keyword evidence="4" id="KW-1185">Reference proteome</keyword>
<evidence type="ECO:0000256" key="1">
    <source>
        <dbReference type="SAM" id="MobiDB-lite"/>
    </source>
</evidence>
<protein>
    <recommendedName>
        <fullName evidence="5">PH domain-containing protein</fullName>
    </recommendedName>
</protein>
<keyword evidence="2" id="KW-0812">Transmembrane</keyword>
<gene>
    <name evidence="3" type="ORF">SISSUDRAFT_629660</name>
</gene>
<feature type="transmembrane region" description="Helical" evidence="2">
    <location>
        <begin position="274"/>
        <end position="298"/>
    </location>
</feature>
<dbReference type="Gene3D" id="2.30.29.30">
    <property type="entry name" value="Pleckstrin-homology domain (PH domain)/Phosphotyrosine-binding domain (PTB)"/>
    <property type="match status" value="1"/>
</dbReference>
<evidence type="ECO:0000313" key="3">
    <source>
        <dbReference type="EMBL" id="KZT39569.1"/>
    </source>
</evidence>
<dbReference type="Proteomes" id="UP000076798">
    <property type="component" value="Unassembled WGS sequence"/>
</dbReference>
<evidence type="ECO:0000256" key="2">
    <source>
        <dbReference type="SAM" id="Phobius"/>
    </source>
</evidence>
<organism evidence="3 4">
    <name type="scientific">Sistotremastrum suecicum HHB10207 ss-3</name>
    <dbReference type="NCBI Taxonomy" id="1314776"/>
    <lineage>
        <taxon>Eukaryota</taxon>
        <taxon>Fungi</taxon>
        <taxon>Dikarya</taxon>
        <taxon>Basidiomycota</taxon>
        <taxon>Agaricomycotina</taxon>
        <taxon>Agaricomycetes</taxon>
        <taxon>Sistotremastrales</taxon>
        <taxon>Sistotremastraceae</taxon>
        <taxon>Sistotremastrum</taxon>
    </lineage>
</organism>
<sequence length="549" mass="60482">MVPIKALTTAQKAKFEQHLRRFKRLGLVLCLFLFLGAVVSDYYDVSVVGDRVNECVSMAVLNTLALFGLCYMLRYENELSLYVAVALPSGAIRLRAIRRGLAKQQKRALFIVLLLAVSVLIGAHHDIGVFKFAISVSMVYIASRASYGSSMVMKWVAAKVIVLSTIGAFAISPLMKLIFLSPKEDAPVPRTVDIFYNEMFRPAIWAILPGVLVTMALRLDYTIWASNNPELEQSNIQSKLKVINVPKRRYIPAIHRGVLVPSSSRLGFAYPKTYFKTALSGALFAQTLSVIAVTILIGHGSEEYLDPVGALASVPCILLGFFLQAWRRGENRTVWNYRESWKVEVVIVEEKPETAEEKSVSPTSPSPTLSTSPAGLEGSTTSTPVLQFESSGASQVEELAKCILDCHGQPISELGPLYNFDKLFVSQPPVVRKFSVYLFQEAILCVTECGQSSSPSSGTEPNCRTCGRKGTLEVKGRIYIRHIKSVSDTSTSDELSLSIHPEAPSAGPFRLLFDDEASLKAWQCAIQDLIGRYQLPPLPLNFDQSESSL</sequence>
<dbReference type="STRING" id="1314776.A0A166EGP2"/>
<accession>A0A166EGP2</accession>
<dbReference type="InterPro" id="IPR011993">
    <property type="entry name" value="PH-like_dom_sf"/>
</dbReference>
<reference evidence="3 4" key="1">
    <citation type="journal article" date="2016" name="Mol. Biol. Evol.">
        <title>Comparative Genomics of Early-Diverging Mushroom-Forming Fungi Provides Insights into the Origins of Lignocellulose Decay Capabilities.</title>
        <authorList>
            <person name="Nagy L.G."/>
            <person name="Riley R."/>
            <person name="Tritt A."/>
            <person name="Adam C."/>
            <person name="Daum C."/>
            <person name="Floudas D."/>
            <person name="Sun H."/>
            <person name="Yadav J.S."/>
            <person name="Pangilinan J."/>
            <person name="Larsson K.H."/>
            <person name="Matsuura K."/>
            <person name="Barry K."/>
            <person name="Labutti K."/>
            <person name="Kuo R."/>
            <person name="Ohm R.A."/>
            <person name="Bhattacharya S.S."/>
            <person name="Shirouzu T."/>
            <person name="Yoshinaga Y."/>
            <person name="Martin F.M."/>
            <person name="Grigoriev I.V."/>
            <person name="Hibbett D.S."/>
        </authorList>
    </citation>
    <scope>NUCLEOTIDE SEQUENCE [LARGE SCALE GENOMIC DNA]</scope>
    <source>
        <strain evidence="3 4">HHB10207 ss-3</strain>
    </source>
</reference>
<keyword evidence="2" id="KW-0472">Membrane</keyword>
<feature type="transmembrane region" description="Helical" evidence="2">
    <location>
        <begin position="199"/>
        <end position="217"/>
    </location>
</feature>